<reference evidence="9" key="2">
    <citation type="submission" date="2025-08" db="UniProtKB">
        <authorList>
            <consortium name="RefSeq"/>
        </authorList>
    </citation>
    <scope>IDENTIFICATION</scope>
    <source>
        <tissue evidence="9">Etiolated seedlings</tissue>
    </source>
</reference>
<evidence type="ECO:0000313" key="9">
    <source>
        <dbReference type="RefSeq" id="XP_004501836.1"/>
    </source>
</evidence>
<dbReference type="Proteomes" id="UP000087171">
    <property type="component" value="Chromosome Ca5"/>
</dbReference>
<dbReference type="InterPro" id="IPR001763">
    <property type="entry name" value="Rhodanese-like_dom"/>
</dbReference>
<sequence length="644" mass="71143">MADDSIRSVKLLCRQKHPNKGSDPGIHYWFIGSPFLPPLTIVSILRCIHTVPSPPSPDLLKESNDLRTLIPKGFELIGALASGNETNARAAIDAARGLRKLLYGEIIGENQPLIGAVFSSDSGDLKFFVSESGNVTDIKPVTSIIQEQHPEKFLWENGCLLRCELPIKLPLYYPLKNPTDVEKAYVQATEAVIAKLKDPQAVYMLETLSKNCPDQPSPAIVRGVQLDFHTDLSKTKYFVKGDNGIDASSLSCSYFSINNKATFSMENADIIQVSVLFNSLGPSSASAAPIAEYLPVLEEARLVVVDIKLDVLCYSSRELPLRHAISCLIIPGLIDQLNILQNSMLPNLLAQHPQLKPCHFSPPGILHPITVFYELSFGETEMKQVEFRRSLHSRLGLPHDRPLLRIANALDFSKLKNSGAVSLQKGSALLKDVHIGIPSSGVTGGTVSLVQGSYEYHHYLQDGFNDSGWGCAYRSLQTIISWFRLQNYSSIEVPSHREIQQSLVEIGDKDPSFIGSREWIGAIELSFVLDKLLGVTCKVMNVRSGAELPEKCRELALHFETQSTPVMIGGGVLAYTLLGVDYNEASGDCAFLILDPHYTGTEDLKKIINGGWCGWKKAVDNKGKNFFLHDKFYNLLLPQRPNMV</sequence>
<evidence type="ECO:0000256" key="4">
    <source>
        <dbReference type="ARBA" id="ARBA00022801"/>
    </source>
</evidence>
<evidence type="ECO:0000256" key="5">
    <source>
        <dbReference type="ARBA" id="ARBA00022807"/>
    </source>
</evidence>
<keyword evidence="5" id="KW-0788">Thiol protease</keyword>
<protein>
    <recommendedName>
        <fullName evidence="6">Probable Ufm1-specific protease</fullName>
    </recommendedName>
</protein>
<evidence type="ECO:0000256" key="2">
    <source>
        <dbReference type="ARBA" id="ARBA00022670"/>
    </source>
</evidence>
<evidence type="ECO:0000256" key="6">
    <source>
        <dbReference type="ARBA" id="ARBA00067779"/>
    </source>
</evidence>
<reference evidence="8" key="1">
    <citation type="journal article" date="2013" name="Nat. Biotechnol.">
        <title>Draft genome sequence of chickpea (Cicer arietinum) provides a resource for trait improvement.</title>
        <authorList>
            <person name="Varshney R.K."/>
            <person name="Song C."/>
            <person name="Saxena R.K."/>
            <person name="Azam S."/>
            <person name="Yu S."/>
            <person name="Sharpe A.G."/>
            <person name="Cannon S."/>
            <person name="Baek J."/>
            <person name="Rosen B.D."/>
            <person name="Tar'an B."/>
            <person name="Millan T."/>
            <person name="Zhang X."/>
            <person name="Ramsay L.D."/>
            <person name="Iwata A."/>
            <person name="Wang Y."/>
            <person name="Nelson W."/>
            <person name="Farmer A.D."/>
            <person name="Gaur P.M."/>
            <person name="Soderlund C."/>
            <person name="Penmetsa R.V."/>
            <person name="Xu C."/>
            <person name="Bharti A.K."/>
            <person name="He W."/>
            <person name="Winter P."/>
            <person name="Zhao S."/>
            <person name="Hane J.K."/>
            <person name="Carrasquilla-Garcia N."/>
            <person name="Condie J.A."/>
            <person name="Upadhyaya H.D."/>
            <person name="Luo M.C."/>
            <person name="Thudi M."/>
            <person name="Gowda C.L."/>
            <person name="Singh N.P."/>
            <person name="Lichtenzveig J."/>
            <person name="Gali K.K."/>
            <person name="Rubio J."/>
            <person name="Nadarajan N."/>
            <person name="Dolezel J."/>
            <person name="Bansal K.C."/>
            <person name="Xu X."/>
            <person name="Edwards D."/>
            <person name="Zhang G."/>
            <person name="Kahl G."/>
            <person name="Gil J."/>
            <person name="Singh K.B."/>
            <person name="Datta S.K."/>
            <person name="Jackson S.A."/>
            <person name="Wang J."/>
            <person name="Cook D.R."/>
        </authorList>
    </citation>
    <scope>NUCLEOTIDE SEQUENCE [LARGE SCALE GENOMIC DNA]</scope>
    <source>
        <strain evidence="8">cv. CDC Frontier</strain>
    </source>
</reference>
<evidence type="ECO:0000256" key="3">
    <source>
        <dbReference type="ARBA" id="ARBA00022786"/>
    </source>
</evidence>
<dbReference type="RefSeq" id="XP_004501836.1">
    <property type="nucleotide sequence ID" value="XM_004501779.3"/>
</dbReference>
<dbReference type="OrthoDB" id="417506at2759"/>
<proteinExistence type="inferred from homology"/>
<keyword evidence="2 9" id="KW-0645">Protease</keyword>
<dbReference type="PROSITE" id="PS50206">
    <property type="entry name" value="RHODANESE_3"/>
    <property type="match status" value="1"/>
</dbReference>
<dbReference type="Gene3D" id="3.90.70.130">
    <property type="match status" value="1"/>
</dbReference>
<feature type="domain" description="Rhodanese" evidence="7">
    <location>
        <begin position="606"/>
        <end position="624"/>
    </location>
</feature>
<dbReference type="Pfam" id="PF20908">
    <property type="entry name" value="UfSP2_N"/>
    <property type="match status" value="1"/>
</dbReference>
<dbReference type="InterPro" id="IPR038765">
    <property type="entry name" value="Papain-like_cys_pep_sf"/>
</dbReference>
<accession>A0A1S2YBV6</accession>
<keyword evidence="8" id="KW-1185">Reference proteome</keyword>
<evidence type="ECO:0000256" key="1">
    <source>
        <dbReference type="ARBA" id="ARBA00008552"/>
    </source>
</evidence>
<dbReference type="Pfam" id="PF07910">
    <property type="entry name" value="Peptidase_C78"/>
    <property type="match status" value="1"/>
</dbReference>
<evidence type="ECO:0000313" key="8">
    <source>
        <dbReference type="Proteomes" id="UP000087171"/>
    </source>
</evidence>
<dbReference type="PaxDb" id="3827-XP_004501836.1"/>
<dbReference type="FunFam" id="3.90.70.130:FF:000001">
    <property type="entry name" value="Probable Ufm1-specific protease 2"/>
    <property type="match status" value="1"/>
</dbReference>
<dbReference type="STRING" id="3827.A0A1S2YBV6"/>
<dbReference type="PANTHER" id="PTHR48153">
    <property type="entry name" value="UFM1-SPECIFIC PROTEASE 2"/>
    <property type="match status" value="1"/>
</dbReference>
<name>A0A1S2YBV6_CICAR</name>
<dbReference type="PANTHER" id="PTHR48153:SF2">
    <property type="entry name" value="UFM1-SPECIFIC PROTEASE 2"/>
    <property type="match status" value="1"/>
</dbReference>
<dbReference type="GO" id="GO:0071567">
    <property type="term" value="F:deUFMylase activity"/>
    <property type="evidence" value="ECO:0007669"/>
    <property type="project" value="TreeGrafter"/>
</dbReference>
<organism evidence="8 9">
    <name type="scientific">Cicer arietinum</name>
    <name type="common">Chickpea</name>
    <name type="synonym">Garbanzo</name>
    <dbReference type="NCBI Taxonomy" id="3827"/>
    <lineage>
        <taxon>Eukaryota</taxon>
        <taxon>Viridiplantae</taxon>
        <taxon>Streptophyta</taxon>
        <taxon>Embryophyta</taxon>
        <taxon>Tracheophyta</taxon>
        <taxon>Spermatophyta</taxon>
        <taxon>Magnoliopsida</taxon>
        <taxon>eudicotyledons</taxon>
        <taxon>Gunneridae</taxon>
        <taxon>Pentapetalae</taxon>
        <taxon>rosids</taxon>
        <taxon>fabids</taxon>
        <taxon>Fabales</taxon>
        <taxon>Fabaceae</taxon>
        <taxon>Papilionoideae</taxon>
        <taxon>50 kb inversion clade</taxon>
        <taxon>NPAAA clade</taxon>
        <taxon>Hologalegina</taxon>
        <taxon>IRL clade</taxon>
        <taxon>Cicereae</taxon>
        <taxon>Cicer</taxon>
    </lineage>
</organism>
<dbReference type="GeneID" id="101498289"/>
<keyword evidence="4" id="KW-0378">Hydrolase</keyword>
<dbReference type="InterPro" id="IPR049387">
    <property type="entry name" value="UFSP2-like_2nd"/>
</dbReference>
<dbReference type="GO" id="GO:0006508">
    <property type="term" value="P:proteolysis"/>
    <property type="evidence" value="ECO:0007669"/>
    <property type="project" value="UniProtKB-KW"/>
</dbReference>
<dbReference type="SUPFAM" id="SSF54001">
    <property type="entry name" value="Cysteine proteinases"/>
    <property type="match status" value="1"/>
</dbReference>
<dbReference type="InterPro" id="IPR012462">
    <property type="entry name" value="UFSP1/2_DUB_cat"/>
</dbReference>
<dbReference type="KEGG" id="cam:101498289"/>
<evidence type="ECO:0000259" key="7">
    <source>
        <dbReference type="PROSITE" id="PS50206"/>
    </source>
</evidence>
<keyword evidence="3" id="KW-0833">Ubl conjugation pathway</keyword>
<gene>
    <name evidence="9" type="primary">LOC101498289</name>
</gene>
<comment type="similarity">
    <text evidence="1">Belongs to the peptidase C78 family.</text>
</comment>
<dbReference type="eggNOG" id="KOG2433">
    <property type="taxonomic scope" value="Eukaryota"/>
</dbReference>
<dbReference type="AlphaFoldDB" id="A0A1S2YBV6"/>